<dbReference type="PROSITE" id="PS50885">
    <property type="entry name" value="HAMP"/>
    <property type="match status" value="1"/>
</dbReference>
<keyword evidence="7" id="KW-0812">Transmembrane</keyword>
<evidence type="ECO:0000256" key="5">
    <source>
        <dbReference type="ARBA" id="ARBA00022777"/>
    </source>
</evidence>
<dbReference type="GO" id="GO:0005886">
    <property type="term" value="C:plasma membrane"/>
    <property type="evidence" value="ECO:0007669"/>
    <property type="project" value="UniProtKB-SubCell"/>
</dbReference>
<keyword evidence="2" id="KW-1003">Cell membrane</keyword>
<comment type="subcellular location">
    <subcellularLocation>
        <location evidence="1">Cell membrane</location>
        <topology evidence="1">Multi-pass membrane protein</topology>
    </subcellularLocation>
</comment>
<feature type="domain" description="HAMP" evidence="8">
    <location>
        <begin position="310"/>
        <end position="362"/>
    </location>
</feature>
<dbReference type="Pfam" id="PF06580">
    <property type="entry name" value="His_kinase"/>
    <property type="match status" value="1"/>
</dbReference>
<keyword evidence="10" id="KW-1185">Reference proteome</keyword>
<dbReference type="EMBL" id="JACXIY010000001">
    <property type="protein sequence ID" value="MBD2866959.1"/>
    <property type="molecule type" value="Genomic_DNA"/>
</dbReference>
<dbReference type="InterPro" id="IPR050640">
    <property type="entry name" value="Bact_2-comp_sensor_kinase"/>
</dbReference>
<dbReference type="InterPro" id="IPR003594">
    <property type="entry name" value="HATPase_dom"/>
</dbReference>
<evidence type="ECO:0000313" key="9">
    <source>
        <dbReference type="EMBL" id="MBD2866959.1"/>
    </source>
</evidence>
<evidence type="ECO:0000256" key="3">
    <source>
        <dbReference type="ARBA" id="ARBA00022553"/>
    </source>
</evidence>
<keyword evidence="7" id="KW-1133">Transmembrane helix</keyword>
<evidence type="ECO:0000256" key="6">
    <source>
        <dbReference type="ARBA" id="ARBA00023136"/>
    </source>
</evidence>
<dbReference type="Gene3D" id="3.30.565.10">
    <property type="entry name" value="Histidine kinase-like ATPase, C-terminal domain"/>
    <property type="match status" value="1"/>
</dbReference>
<dbReference type="PANTHER" id="PTHR34220">
    <property type="entry name" value="SENSOR HISTIDINE KINASE YPDA"/>
    <property type="match status" value="1"/>
</dbReference>
<accession>A0A927H4X5</accession>
<dbReference type="InterPro" id="IPR003660">
    <property type="entry name" value="HAMP_dom"/>
</dbReference>
<comment type="caution">
    <text evidence="9">The sequence shown here is derived from an EMBL/GenBank/DDBJ whole genome shotgun (WGS) entry which is preliminary data.</text>
</comment>
<evidence type="ECO:0000259" key="8">
    <source>
        <dbReference type="PROSITE" id="PS50885"/>
    </source>
</evidence>
<dbReference type="Proteomes" id="UP000632125">
    <property type="component" value="Unassembled WGS sequence"/>
</dbReference>
<dbReference type="Pfam" id="PF02518">
    <property type="entry name" value="HATPase_c"/>
    <property type="match status" value="1"/>
</dbReference>
<protein>
    <submittedName>
        <fullName evidence="9">Histidine kinase</fullName>
    </submittedName>
</protein>
<gene>
    <name evidence="9" type="ORF">IDH41_00105</name>
</gene>
<dbReference type="Gene3D" id="6.10.340.10">
    <property type="match status" value="1"/>
</dbReference>
<feature type="transmembrane region" description="Helical" evidence="7">
    <location>
        <begin position="7"/>
        <end position="27"/>
    </location>
</feature>
<evidence type="ECO:0000256" key="4">
    <source>
        <dbReference type="ARBA" id="ARBA00022679"/>
    </source>
</evidence>
<sequence length="588" mass="66694">MKLQKKMMLSYLLICMIPLLTAILIIYRQSADSLEQSAEEFAALYTSQIDSSVLNFVHEYDRITKSVLIDNDILSRLGAEDDVPMSELIDNKNSINRLLMRVAVLKPEISGITLISNSHHVYSYTNTSNMVKEDLLLEQEWHKRVPDADDAVFITGLHDQSYFEKQGEGALFTVGRVLYNPDGSRAGILLIDLDPSELLKLNEKFIVARDRYDMRVIIYTNSGEMVYHSDMVSGKTTWKELSAQKLDPATESQEGLIVLTSSTDATKLTVRTEIPRDKLLQKIDTIAYAALLVFAISFIIIIVVSVVFSSNITRPIQNLRKSMKLAEAGQYAPIETTAVNGEIGHLVFSYNKMITTIKSLIEEVYVAEIKQKQAKFLALQHQINPHMLYNTLESIRMKALMRDQEEIADMIKILARMLRLSLGREGDRHLIQHEADYTINYLRLQNLRFNHLFQLHIRLQDEVLQSRIIPLVFQPIVENSIQHGFQDYNKPVNIRIDGEITPEADIRILIADDAGGMEADKAAKLNEQLLEADSDKLKVGIDAEDSAKSIGLKNIAERIKLQYGDRYYLTVHSVQGKGTTIEIVIPKQ</sequence>
<evidence type="ECO:0000256" key="2">
    <source>
        <dbReference type="ARBA" id="ARBA00022475"/>
    </source>
</evidence>
<dbReference type="AlphaFoldDB" id="A0A927H4X5"/>
<dbReference type="PANTHER" id="PTHR34220:SF7">
    <property type="entry name" value="SENSOR HISTIDINE KINASE YPDA"/>
    <property type="match status" value="1"/>
</dbReference>
<dbReference type="GO" id="GO:0000155">
    <property type="term" value="F:phosphorelay sensor kinase activity"/>
    <property type="evidence" value="ECO:0007669"/>
    <property type="project" value="InterPro"/>
</dbReference>
<dbReference type="CDD" id="cd18773">
    <property type="entry name" value="PDC1_HK_sensor"/>
    <property type="match status" value="1"/>
</dbReference>
<proteinExistence type="predicted"/>
<keyword evidence="6 7" id="KW-0472">Membrane</keyword>
<dbReference type="SUPFAM" id="SSF55874">
    <property type="entry name" value="ATPase domain of HSP90 chaperone/DNA topoisomerase II/histidine kinase"/>
    <property type="match status" value="1"/>
</dbReference>
<evidence type="ECO:0000256" key="7">
    <source>
        <dbReference type="SAM" id="Phobius"/>
    </source>
</evidence>
<keyword evidence="5 9" id="KW-0418">Kinase</keyword>
<name>A0A927H4X5_9BACL</name>
<dbReference type="InterPro" id="IPR036890">
    <property type="entry name" value="HATPase_C_sf"/>
</dbReference>
<feature type="transmembrane region" description="Helical" evidence="7">
    <location>
        <begin position="286"/>
        <end position="313"/>
    </location>
</feature>
<evidence type="ECO:0000256" key="1">
    <source>
        <dbReference type="ARBA" id="ARBA00004651"/>
    </source>
</evidence>
<organism evidence="9 10">
    <name type="scientific">Paenibacillus arenilitoris</name>
    <dbReference type="NCBI Taxonomy" id="2772299"/>
    <lineage>
        <taxon>Bacteria</taxon>
        <taxon>Bacillati</taxon>
        <taxon>Bacillota</taxon>
        <taxon>Bacilli</taxon>
        <taxon>Bacillales</taxon>
        <taxon>Paenibacillaceae</taxon>
        <taxon>Paenibacillus</taxon>
    </lineage>
</organism>
<evidence type="ECO:0000313" key="10">
    <source>
        <dbReference type="Proteomes" id="UP000632125"/>
    </source>
</evidence>
<reference evidence="9" key="1">
    <citation type="submission" date="2020-09" db="EMBL/GenBank/DDBJ databases">
        <title>A novel bacterium of genus Paenibacillus, isolated from South China Sea.</title>
        <authorList>
            <person name="Huang H."/>
            <person name="Mo K."/>
            <person name="Hu Y."/>
        </authorList>
    </citation>
    <scope>NUCLEOTIDE SEQUENCE</scope>
    <source>
        <strain evidence="9">IB182493</strain>
    </source>
</reference>
<keyword evidence="4" id="KW-0808">Transferase</keyword>
<dbReference type="InterPro" id="IPR010559">
    <property type="entry name" value="Sig_transdc_His_kin_internal"/>
</dbReference>
<keyword evidence="3" id="KW-0597">Phosphoprotein</keyword>